<evidence type="ECO:0000256" key="1">
    <source>
        <dbReference type="SAM" id="SignalP"/>
    </source>
</evidence>
<reference evidence="3" key="1">
    <citation type="submission" date="2016-07" db="EMBL/GenBank/DDBJ databases">
        <title>Nontailed viruses are major unrecognized killers of bacteria in the ocean.</title>
        <authorList>
            <person name="Kauffman K."/>
            <person name="Hussain F."/>
            <person name="Yang J."/>
            <person name="Arevalo P."/>
            <person name="Brown J."/>
            <person name="Cutler M."/>
            <person name="Kelly L."/>
            <person name="Polz M.F."/>
        </authorList>
    </citation>
    <scope>NUCLEOTIDE SEQUENCE [LARGE SCALE GENOMIC DNA]</scope>
    <source>
        <strain evidence="3">10N.261.46.F8</strain>
    </source>
</reference>
<dbReference type="EMBL" id="MCZK01000098">
    <property type="protein sequence ID" value="PMM71981.1"/>
    <property type="molecule type" value="Genomic_DNA"/>
</dbReference>
<organism evidence="2 3">
    <name type="scientific">Vibrio lentus</name>
    <dbReference type="NCBI Taxonomy" id="136468"/>
    <lineage>
        <taxon>Bacteria</taxon>
        <taxon>Pseudomonadati</taxon>
        <taxon>Pseudomonadota</taxon>
        <taxon>Gammaproteobacteria</taxon>
        <taxon>Vibrionales</taxon>
        <taxon>Vibrionaceae</taxon>
        <taxon>Vibrio</taxon>
    </lineage>
</organism>
<gene>
    <name evidence="2" type="ORF">BCT49_00305</name>
</gene>
<dbReference type="Proteomes" id="UP000235406">
    <property type="component" value="Unassembled WGS sequence"/>
</dbReference>
<sequence length="61" mass="6754">MKFLVLFGLIWSSFSFASEVKLFKEDGSGVSVFGNESYVGDEINNKSTSLFVPRRVSSRGV</sequence>
<comment type="caution">
    <text evidence="2">The sequence shown here is derived from an EMBL/GenBank/DDBJ whole genome shotgun (WGS) entry which is preliminary data.</text>
</comment>
<proteinExistence type="predicted"/>
<protein>
    <submittedName>
        <fullName evidence="2">Uncharacterized protein</fullName>
    </submittedName>
</protein>
<evidence type="ECO:0000313" key="2">
    <source>
        <dbReference type="EMBL" id="PMM71981.1"/>
    </source>
</evidence>
<name>A0A2N7KAR2_9VIBR</name>
<dbReference type="AlphaFoldDB" id="A0A2N7KAR2"/>
<keyword evidence="1" id="KW-0732">Signal</keyword>
<evidence type="ECO:0000313" key="3">
    <source>
        <dbReference type="Proteomes" id="UP000235406"/>
    </source>
</evidence>
<feature type="chain" id="PRO_5014633639" evidence="1">
    <location>
        <begin position="18"/>
        <end position="61"/>
    </location>
</feature>
<feature type="signal peptide" evidence="1">
    <location>
        <begin position="1"/>
        <end position="17"/>
    </location>
</feature>
<accession>A0A2N7KAR2</accession>